<dbReference type="PANTHER" id="PTHR11085">
    <property type="entry name" value="NAD-DEPENDENT PROTEIN DEACYLASE SIRTUIN-5, MITOCHONDRIAL-RELATED"/>
    <property type="match status" value="1"/>
</dbReference>
<reference evidence="6 7" key="1">
    <citation type="submission" date="2020-04" db="EMBL/GenBank/DDBJ databases">
        <authorList>
            <person name="De Canck E."/>
        </authorList>
    </citation>
    <scope>NUCLEOTIDE SEQUENCE [LARGE SCALE GENOMIC DNA]</scope>
    <source>
        <strain evidence="6 7">LMG 28614</strain>
    </source>
</reference>
<gene>
    <name evidence="6" type="primary">cobB_2</name>
    <name evidence="6" type="ORF">LMG28614_04129</name>
</gene>
<name>A0A6S7BE00_9BURK</name>
<dbReference type="EC" id="2.3.1.286" evidence="1"/>
<protein>
    <recommendedName>
        <fullName evidence="1">protein acetyllysine N-acetyltransferase</fullName>
        <ecNumber evidence="1">2.3.1.286</ecNumber>
    </recommendedName>
</protein>
<dbReference type="EMBL" id="CADIKK010000019">
    <property type="protein sequence ID" value="CAB3795231.1"/>
    <property type="molecule type" value="Genomic_DNA"/>
</dbReference>
<dbReference type="Gene3D" id="3.30.1600.10">
    <property type="entry name" value="SIR2/SIRT2 'Small Domain"/>
    <property type="match status" value="1"/>
</dbReference>
<keyword evidence="7" id="KW-1185">Reference proteome</keyword>
<dbReference type="InterPro" id="IPR003000">
    <property type="entry name" value="Sirtuin"/>
</dbReference>
<evidence type="ECO:0000256" key="3">
    <source>
        <dbReference type="ARBA" id="ARBA00023027"/>
    </source>
</evidence>
<dbReference type="AlphaFoldDB" id="A0A6S7BE00"/>
<keyword evidence="4" id="KW-0862">Zinc</keyword>
<evidence type="ECO:0000256" key="2">
    <source>
        <dbReference type="ARBA" id="ARBA00022679"/>
    </source>
</evidence>
<dbReference type="GO" id="GO:0070403">
    <property type="term" value="F:NAD+ binding"/>
    <property type="evidence" value="ECO:0007669"/>
    <property type="project" value="InterPro"/>
</dbReference>
<feature type="active site" description="Proton acceptor" evidence="4">
    <location>
        <position position="134"/>
    </location>
</feature>
<evidence type="ECO:0000259" key="5">
    <source>
        <dbReference type="PROSITE" id="PS50305"/>
    </source>
</evidence>
<dbReference type="SUPFAM" id="SSF52467">
    <property type="entry name" value="DHS-like NAD/FAD-binding domain"/>
    <property type="match status" value="1"/>
</dbReference>
<dbReference type="GO" id="GO:0046872">
    <property type="term" value="F:metal ion binding"/>
    <property type="evidence" value="ECO:0007669"/>
    <property type="project" value="UniProtKB-KW"/>
</dbReference>
<dbReference type="Gene3D" id="3.40.50.1220">
    <property type="entry name" value="TPP-binding domain"/>
    <property type="match status" value="1"/>
</dbReference>
<sequence length="276" mass="31111">MALSESKKLSEVATWLREADGLLVTAGAGMGVDSGLPDFRGREGFWRAYPALKLSNMNFEDIASPAAIRRMPTLGWGFYGHRLELYRRTTPHVGFEILRRWAEHMEHGLFVFTSNVDGQFQKAGYPEDRVVECHGSIHHLQCSECCSRDIWAADGVRPVVDEKTCRLVSELPTCPRCGAIARPNILMFEDGDWIDDRAEQQRARLDRWLQGVFRPVVIELGAGRAIPTVRLMSERNGPHVIRINPREHRIAPHLGLGIAGEALETLRQTDTALFRT</sequence>
<proteinExistence type="predicted"/>
<evidence type="ECO:0000313" key="7">
    <source>
        <dbReference type="Proteomes" id="UP000494365"/>
    </source>
</evidence>
<dbReference type="InterPro" id="IPR029035">
    <property type="entry name" value="DHS-like_NAD/FAD-binding_dom"/>
</dbReference>
<evidence type="ECO:0000313" key="6">
    <source>
        <dbReference type="EMBL" id="CAB3795231.1"/>
    </source>
</evidence>
<feature type="domain" description="Deacetylase sirtuin-type" evidence="5">
    <location>
        <begin position="2"/>
        <end position="276"/>
    </location>
</feature>
<dbReference type="Proteomes" id="UP000494365">
    <property type="component" value="Unassembled WGS sequence"/>
</dbReference>
<keyword evidence="3" id="KW-0520">NAD</keyword>
<dbReference type="PROSITE" id="PS50305">
    <property type="entry name" value="SIRTUIN"/>
    <property type="match status" value="1"/>
</dbReference>
<feature type="binding site" evidence="4">
    <location>
        <position position="177"/>
    </location>
    <ligand>
        <name>Zn(2+)</name>
        <dbReference type="ChEBI" id="CHEBI:29105"/>
    </ligand>
</feature>
<dbReference type="GO" id="GO:0017136">
    <property type="term" value="F:histone deacetylase activity, NAD-dependent"/>
    <property type="evidence" value="ECO:0007669"/>
    <property type="project" value="TreeGrafter"/>
</dbReference>
<dbReference type="InterPro" id="IPR026591">
    <property type="entry name" value="Sirtuin_cat_small_dom_sf"/>
</dbReference>
<feature type="binding site" evidence="4">
    <location>
        <position position="145"/>
    </location>
    <ligand>
        <name>Zn(2+)</name>
        <dbReference type="ChEBI" id="CHEBI:29105"/>
    </ligand>
</feature>
<feature type="binding site" evidence="4">
    <location>
        <position position="142"/>
    </location>
    <ligand>
        <name>Zn(2+)</name>
        <dbReference type="ChEBI" id="CHEBI:29105"/>
    </ligand>
</feature>
<dbReference type="PANTHER" id="PTHR11085:SF4">
    <property type="entry name" value="NAD-DEPENDENT PROTEIN DEACYLASE"/>
    <property type="match status" value="1"/>
</dbReference>
<accession>A0A6S7BE00</accession>
<dbReference type="Pfam" id="PF02146">
    <property type="entry name" value="SIR2"/>
    <property type="match status" value="1"/>
</dbReference>
<organism evidence="6 7">
    <name type="scientific">Paraburkholderia ultramafica</name>
    <dbReference type="NCBI Taxonomy" id="1544867"/>
    <lineage>
        <taxon>Bacteria</taxon>
        <taxon>Pseudomonadati</taxon>
        <taxon>Pseudomonadota</taxon>
        <taxon>Betaproteobacteria</taxon>
        <taxon>Burkholderiales</taxon>
        <taxon>Burkholderiaceae</taxon>
        <taxon>Paraburkholderia</taxon>
    </lineage>
</organism>
<feature type="binding site" evidence="4">
    <location>
        <position position="174"/>
    </location>
    <ligand>
        <name>Zn(2+)</name>
        <dbReference type="ChEBI" id="CHEBI:29105"/>
    </ligand>
</feature>
<evidence type="ECO:0000256" key="4">
    <source>
        <dbReference type="PROSITE-ProRule" id="PRU00236"/>
    </source>
</evidence>
<dbReference type="InterPro" id="IPR026590">
    <property type="entry name" value="Ssirtuin_cat_dom"/>
</dbReference>
<dbReference type="InterPro" id="IPR050134">
    <property type="entry name" value="NAD-dep_sirtuin_deacylases"/>
</dbReference>
<keyword evidence="4" id="KW-0479">Metal-binding</keyword>
<keyword evidence="2 6" id="KW-0808">Transferase</keyword>
<evidence type="ECO:0000256" key="1">
    <source>
        <dbReference type="ARBA" id="ARBA00012928"/>
    </source>
</evidence>
<keyword evidence="6" id="KW-0012">Acyltransferase</keyword>